<dbReference type="Gene3D" id="3.40.50.300">
    <property type="entry name" value="P-loop containing nucleotide triphosphate hydrolases"/>
    <property type="match status" value="1"/>
</dbReference>
<comment type="similarity">
    <text evidence="1">Belongs to the helicase family.</text>
</comment>
<evidence type="ECO:0000313" key="4">
    <source>
        <dbReference type="EMBL" id="CAF0984625.1"/>
    </source>
</evidence>
<keyword evidence="1" id="KW-0233">DNA recombination</keyword>
<sequence>MSAEEKSRRLVLRCYNTLASQQELSEAPAASDDEDRVRIDAEEQFLLQPGESSTRYVFVNSRIDYQYRSSALENISLYDYVRFFRKKPINANDRKQFQAQTTAKRNEQEHPNRGRPPVERECFQTGHPQASSHMNMKRTSLVVPVLLGPPIPREDREETQERYCRFILTLFVPWRSVFDICDLNQTWKQAFDSRQTNIMPESHKFIENIQLLHECKKDRDEHLQQVIEAMQTETIHQHTHSSDMNNESDEEQEEILDVLANIDMDELTHIEQPGMKSEEKYFQKTLQAVDQANRFIHIHNSVLDRSKPLTYNKRSHEKMICDRQFLIPATAELVQLNKKWPRQITEEKEQKRNACINEEDNGDFALQSIADADQSVTMAEAATLLNYDDEVSSDSVYSQSVKAISLSAGPTRQQIARQFTLNKNQTAAFMIITGHLDGVDGLNKESGNQTQLIMCVPGCGGTGKSQLIRAITAYFTETNRARKLRKLAPTSVAAAEIDGMTVHSSLGEGRNKRKSKCTNRAGQTKLENEWRFIEYVILDEMSMVGLSLLARLSNIIATAKHADPIVSIGGANLILFGDYMQYSPVFDRPLYYDYSSTMINASIGIRKLPTENDIQQTSARALVLQINCVVILEQQMRTIDGTYQDLLGRLRKGEGTYEDWLLLQTRVIGKGLQISLNDSPWNEAPILVYRNELRTELNNRAVINKAYQLGQAPTVVIAQDKINTKKEIDLLDLSKRLLALPDNKTDHIPGYLPLVPGMPVLLQENIACELGLSNGTPGIFRKLIYDETAEHTSASTESVYTSDTLFVHNAH</sequence>
<keyword evidence="1" id="KW-0227">DNA damage</keyword>
<dbReference type="Proteomes" id="UP000681722">
    <property type="component" value="Unassembled WGS sequence"/>
</dbReference>
<gene>
    <name evidence="4" type="ORF">GPM918_LOCUS12933</name>
    <name evidence="5" type="ORF">SRO942_LOCUS12933</name>
</gene>
<dbReference type="InterPro" id="IPR051055">
    <property type="entry name" value="PIF1_helicase"/>
</dbReference>
<comment type="caution">
    <text evidence="4">The sequence shown here is derived from an EMBL/GenBank/DDBJ whole genome shotgun (WGS) entry which is preliminary data.</text>
</comment>
<dbReference type="InterPro" id="IPR010285">
    <property type="entry name" value="DNA_helicase_pif1-like_DEAD"/>
</dbReference>
<feature type="compositionally biased region" description="Basic and acidic residues" evidence="2">
    <location>
        <begin position="104"/>
        <end position="121"/>
    </location>
</feature>
<evidence type="ECO:0000313" key="6">
    <source>
        <dbReference type="Proteomes" id="UP000663829"/>
    </source>
</evidence>
<evidence type="ECO:0000256" key="2">
    <source>
        <dbReference type="SAM" id="MobiDB-lite"/>
    </source>
</evidence>
<dbReference type="OrthoDB" id="10058342at2759"/>
<dbReference type="EMBL" id="CAJOBC010002895">
    <property type="protein sequence ID" value="CAF3756934.1"/>
    <property type="molecule type" value="Genomic_DNA"/>
</dbReference>
<feature type="region of interest" description="Disordered" evidence="2">
    <location>
        <begin position="94"/>
        <end position="121"/>
    </location>
</feature>
<protein>
    <recommendedName>
        <fullName evidence="1">ATP-dependent DNA helicase</fullName>
        <ecNumber evidence="1">5.6.2.3</ecNumber>
    </recommendedName>
</protein>
<dbReference type="GO" id="GO:0043139">
    <property type="term" value="F:5'-3' DNA helicase activity"/>
    <property type="evidence" value="ECO:0007669"/>
    <property type="project" value="UniProtKB-EC"/>
</dbReference>
<accession>A0A814FQW8</accession>
<dbReference type="AlphaFoldDB" id="A0A814FQW8"/>
<comment type="catalytic activity">
    <reaction evidence="1">
        <text>ATP + H2O = ADP + phosphate + H(+)</text>
        <dbReference type="Rhea" id="RHEA:13065"/>
        <dbReference type="ChEBI" id="CHEBI:15377"/>
        <dbReference type="ChEBI" id="CHEBI:15378"/>
        <dbReference type="ChEBI" id="CHEBI:30616"/>
        <dbReference type="ChEBI" id="CHEBI:43474"/>
        <dbReference type="ChEBI" id="CHEBI:456216"/>
        <dbReference type="EC" id="5.6.2.3"/>
    </reaction>
</comment>
<evidence type="ECO:0000259" key="3">
    <source>
        <dbReference type="Pfam" id="PF05970"/>
    </source>
</evidence>
<dbReference type="GO" id="GO:0000723">
    <property type="term" value="P:telomere maintenance"/>
    <property type="evidence" value="ECO:0007669"/>
    <property type="project" value="InterPro"/>
</dbReference>
<proteinExistence type="inferred from homology"/>
<name>A0A814FQW8_9BILA</name>
<dbReference type="PANTHER" id="PTHR47642">
    <property type="entry name" value="ATP-DEPENDENT DNA HELICASE"/>
    <property type="match status" value="1"/>
</dbReference>
<dbReference type="GO" id="GO:0005524">
    <property type="term" value="F:ATP binding"/>
    <property type="evidence" value="ECO:0007669"/>
    <property type="project" value="UniProtKB-KW"/>
</dbReference>
<dbReference type="Pfam" id="PF05970">
    <property type="entry name" value="PIF1"/>
    <property type="match status" value="1"/>
</dbReference>
<dbReference type="EMBL" id="CAJNOQ010002895">
    <property type="protein sequence ID" value="CAF0984625.1"/>
    <property type="molecule type" value="Genomic_DNA"/>
</dbReference>
<keyword evidence="1" id="KW-0067">ATP-binding</keyword>
<keyword evidence="1" id="KW-0347">Helicase</keyword>
<keyword evidence="1" id="KW-0378">Hydrolase</keyword>
<evidence type="ECO:0000313" key="5">
    <source>
        <dbReference type="EMBL" id="CAF3756934.1"/>
    </source>
</evidence>
<comment type="cofactor">
    <cofactor evidence="1">
        <name>Mg(2+)</name>
        <dbReference type="ChEBI" id="CHEBI:18420"/>
    </cofactor>
</comment>
<evidence type="ECO:0000256" key="1">
    <source>
        <dbReference type="RuleBase" id="RU363044"/>
    </source>
</evidence>
<organism evidence="4 6">
    <name type="scientific">Didymodactylos carnosus</name>
    <dbReference type="NCBI Taxonomy" id="1234261"/>
    <lineage>
        <taxon>Eukaryota</taxon>
        <taxon>Metazoa</taxon>
        <taxon>Spiralia</taxon>
        <taxon>Gnathifera</taxon>
        <taxon>Rotifera</taxon>
        <taxon>Eurotatoria</taxon>
        <taxon>Bdelloidea</taxon>
        <taxon>Philodinida</taxon>
        <taxon>Philodinidae</taxon>
        <taxon>Didymodactylos</taxon>
    </lineage>
</organism>
<dbReference type="EC" id="5.6.2.3" evidence="1"/>
<dbReference type="Proteomes" id="UP000663829">
    <property type="component" value="Unassembled WGS sequence"/>
</dbReference>
<feature type="domain" description="DNA helicase Pif1-like DEAD-box helicase" evidence="3">
    <location>
        <begin position="450"/>
        <end position="602"/>
    </location>
</feature>
<keyword evidence="1" id="KW-0547">Nucleotide-binding</keyword>
<dbReference type="GO" id="GO:0016787">
    <property type="term" value="F:hydrolase activity"/>
    <property type="evidence" value="ECO:0007669"/>
    <property type="project" value="UniProtKB-KW"/>
</dbReference>
<dbReference type="GO" id="GO:0006310">
    <property type="term" value="P:DNA recombination"/>
    <property type="evidence" value="ECO:0007669"/>
    <property type="project" value="UniProtKB-KW"/>
</dbReference>
<dbReference type="InterPro" id="IPR027417">
    <property type="entry name" value="P-loop_NTPase"/>
</dbReference>
<dbReference type="GO" id="GO:0006281">
    <property type="term" value="P:DNA repair"/>
    <property type="evidence" value="ECO:0007669"/>
    <property type="project" value="UniProtKB-KW"/>
</dbReference>
<keyword evidence="1" id="KW-0234">DNA repair</keyword>
<reference evidence="4" key="1">
    <citation type="submission" date="2021-02" db="EMBL/GenBank/DDBJ databases">
        <authorList>
            <person name="Nowell W R."/>
        </authorList>
    </citation>
    <scope>NUCLEOTIDE SEQUENCE</scope>
</reference>
<keyword evidence="6" id="KW-1185">Reference proteome</keyword>
<dbReference type="SUPFAM" id="SSF52540">
    <property type="entry name" value="P-loop containing nucleoside triphosphate hydrolases"/>
    <property type="match status" value="2"/>
</dbReference>